<evidence type="ECO:0000313" key="3">
    <source>
        <dbReference type="EMBL" id="ADZ82104.1"/>
    </source>
</evidence>
<evidence type="ECO:0000313" key="4">
    <source>
        <dbReference type="Proteomes" id="UP000008467"/>
    </source>
</evidence>
<dbReference type="EMBL" id="CP002582">
    <property type="protein sequence ID" value="ADZ82104.1"/>
    <property type="molecule type" value="Genomic_DNA"/>
</dbReference>
<evidence type="ECO:0000256" key="2">
    <source>
        <dbReference type="SAM" id="SignalP"/>
    </source>
</evidence>
<keyword evidence="1" id="KW-0812">Transmembrane</keyword>
<dbReference type="RefSeq" id="WP_013655405.1">
    <property type="nucleotide sequence ID" value="NC_015275.1"/>
</dbReference>
<proteinExistence type="predicted"/>
<sequence>MKKVSLIFVLVLVLSLPQIVYANMAAPKHSDIGSSITFEKNDTISVLSEVLDITVNGSQADIVATYKMKNTTNESTSTQAMFLSPNVENSSVNIVVNDKDKSFTVESYGLNYNTEIKTNDWQYAILTDDELARHNQEQTVDAITFDMNFTPNEEYEVIVSYGYSLGGYPDYDFDAKRGEIEYYLAPATIWKDFSNLTINLYLDKNMPIIKSSNLEFKKVGVRTYQYNSNTLPEGNLEIVIDENWYQNIFSTLRSPYLDITLMILSPFILIGLIIVVFITWYIRKRKKHTS</sequence>
<dbReference type="AlphaFoldDB" id="F2JJR2"/>
<gene>
    <name evidence="3" type="ordered locus">Clole_0357</name>
</gene>
<accession>F2JJR2</accession>
<name>F2JJR2_CELLD</name>
<feature type="chain" id="PRO_5038616808" description="DUF3324 domain-containing protein" evidence="2">
    <location>
        <begin position="23"/>
        <end position="290"/>
    </location>
</feature>
<feature type="signal peptide" evidence="2">
    <location>
        <begin position="1"/>
        <end position="22"/>
    </location>
</feature>
<dbReference type="STRING" id="642492.Clole_0357"/>
<dbReference type="Gene3D" id="2.60.40.3680">
    <property type="match status" value="1"/>
</dbReference>
<evidence type="ECO:0008006" key="5">
    <source>
        <dbReference type="Google" id="ProtNLM"/>
    </source>
</evidence>
<keyword evidence="2" id="KW-0732">Signal</keyword>
<reference evidence="3 4" key="1">
    <citation type="journal article" date="2011" name="J. Bacteriol.">
        <title>Complete genome sequence of the cellulose-degrading bacterium Cellulosilyticum lentocellum.</title>
        <authorList>
            <consortium name="US DOE Joint Genome Institute"/>
            <person name="Miller D.A."/>
            <person name="Suen G."/>
            <person name="Bruce D."/>
            <person name="Copeland A."/>
            <person name="Cheng J.F."/>
            <person name="Detter C."/>
            <person name="Goodwin L.A."/>
            <person name="Han C.S."/>
            <person name="Hauser L.J."/>
            <person name="Land M.L."/>
            <person name="Lapidus A."/>
            <person name="Lucas S."/>
            <person name="Meincke L."/>
            <person name="Pitluck S."/>
            <person name="Tapia R."/>
            <person name="Teshima H."/>
            <person name="Woyke T."/>
            <person name="Fox B.G."/>
            <person name="Angert E.R."/>
            <person name="Currie C.R."/>
        </authorList>
    </citation>
    <scope>NUCLEOTIDE SEQUENCE [LARGE SCALE GENOMIC DNA]</scope>
    <source>
        <strain evidence="4">ATCC 49066 / DSM 5427 / NCIMB 11756 / RHM5</strain>
    </source>
</reference>
<keyword evidence="1" id="KW-0472">Membrane</keyword>
<protein>
    <recommendedName>
        <fullName evidence="5">DUF3324 domain-containing protein</fullName>
    </recommendedName>
</protein>
<keyword evidence="1" id="KW-1133">Transmembrane helix</keyword>
<evidence type="ECO:0000256" key="1">
    <source>
        <dbReference type="SAM" id="Phobius"/>
    </source>
</evidence>
<dbReference type="KEGG" id="cle:Clole_0357"/>
<dbReference type="HOGENOM" id="CLU_958757_0_0_9"/>
<feature type="transmembrane region" description="Helical" evidence="1">
    <location>
        <begin position="259"/>
        <end position="282"/>
    </location>
</feature>
<dbReference type="Proteomes" id="UP000008467">
    <property type="component" value="Chromosome"/>
</dbReference>
<organism evidence="3 4">
    <name type="scientific">Cellulosilyticum lentocellum (strain ATCC 49066 / DSM 5427 / NCIMB 11756 / RHM5)</name>
    <name type="common">Clostridium lentocellum</name>
    <dbReference type="NCBI Taxonomy" id="642492"/>
    <lineage>
        <taxon>Bacteria</taxon>
        <taxon>Bacillati</taxon>
        <taxon>Bacillota</taxon>
        <taxon>Clostridia</taxon>
        <taxon>Lachnospirales</taxon>
        <taxon>Cellulosilyticaceae</taxon>
        <taxon>Cellulosilyticum</taxon>
    </lineage>
</organism>
<keyword evidence="4" id="KW-1185">Reference proteome</keyword>